<dbReference type="OrthoDB" id="9767153at2"/>
<dbReference type="SUPFAM" id="SSF81442">
    <property type="entry name" value="Cytochrome c oxidase subunit I-like"/>
    <property type="match status" value="1"/>
</dbReference>
<dbReference type="InterPro" id="IPR000883">
    <property type="entry name" value="Cyt_C_Oxase_1"/>
</dbReference>
<dbReference type="InterPro" id="IPR023616">
    <property type="entry name" value="Cyt_c_oxase-like_su1_dom"/>
</dbReference>
<evidence type="ECO:0000256" key="1">
    <source>
        <dbReference type="ARBA" id="ARBA00022660"/>
    </source>
</evidence>
<dbReference type="RefSeq" id="WP_095416076.1">
    <property type="nucleotide sequence ID" value="NZ_CP018477.1"/>
</dbReference>
<feature type="transmembrane region" description="Helical" evidence="2">
    <location>
        <begin position="327"/>
        <end position="349"/>
    </location>
</feature>
<dbReference type="GO" id="GO:0016966">
    <property type="term" value="F:nitric oxide reductase activity"/>
    <property type="evidence" value="ECO:0007669"/>
    <property type="project" value="UniProtKB-EC"/>
</dbReference>
<feature type="transmembrane region" description="Helical" evidence="2">
    <location>
        <begin position="730"/>
        <end position="749"/>
    </location>
</feature>
<dbReference type="PROSITE" id="PS50855">
    <property type="entry name" value="COX1"/>
    <property type="match status" value="1"/>
</dbReference>
<dbReference type="InterPro" id="IPR054309">
    <property type="entry name" value="NorB_cytochrome_c-like"/>
</dbReference>
<keyword evidence="5" id="KW-1185">Reference proteome</keyword>
<protein>
    <submittedName>
        <fullName evidence="4">Nitric-oxide reductase, quinol-dependent</fullName>
        <ecNumber evidence="4">1.7.2.5</ecNumber>
    </submittedName>
</protein>
<feature type="transmembrane region" description="Helical" evidence="2">
    <location>
        <begin position="556"/>
        <end position="577"/>
    </location>
</feature>
<keyword evidence="2" id="KW-1133">Transmembrane helix</keyword>
<gene>
    <name evidence="4" type="ORF">THTE_3645</name>
</gene>
<feature type="transmembrane region" description="Helical" evidence="2">
    <location>
        <begin position="413"/>
        <end position="434"/>
    </location>
</feature>
<keyword evidence="1" id="KW-0679">Respiratory chain</keyword>
<keyword evidence="4" id="KW-0560">Oxidoreductase</keyword>
<dbReference type="GO" id="GO:0020037">
    <property type="term" value="F:heme binding"/>
    <property type="evidence" value="ECO:0007669"/>
    <property type="project" value="InterPro"/>
</dbReference>
<dbReference type="KEGG" id="ttf:THTE_3645"/>
<feature type="transmembrane region" description="Helical" evidence="2">
    <location>
        <begin position="496"/>
        <end position="521"/>
    </location>
</feature>
<reference evidence="4 5" key="1">
    <citation type="journal article" name="Front. Microbiol.">
        <title>Sugar Metabolism of the First Thermophilic Planctomycete Thermogutta terrifontis: Comparative Genomic and Transcriptomic Approaches.</title>
        <authorList>
            <person name="Elcheninov A.G."/>
            <person name="Menzel P."/>
            <person name="Gudbergsdottir S.R."/>
            <person name="Slesarev A.I."/>
            <person name="Kadnikov V.V."/>
            <person name="Krogh A."/>
            <person name="Bonch-Osmolovskaya E.A."/>
            <person name="Peng X."/>
            <person name="Kublanov I.V."/>
        </authorList>
    </citation>
    <scope>NUCLEOTIDE SEQUENCE [LARGE SCALE GENOMIC DNA]</scope>
    <source>
        <strain evidence="4 5">R1</strain>
    </source>
</reference>
<dbReference type="Proteomes" id="UP000215086">
    <property type="component" value="Chromosome"/>
</dbReference>
<feature type="transmembrane region" description="Helical" evidence="2">
    <location>
        <begin position="361"/>
        <end position="380"/>
    </location>
</feature>
<dbReference type="PANTHER" id="PTHR10422">
    <property type="entry name" value="CYTOCHROME C OXIDASE SUBUNIT 1"/>
    <property type="match status" value="1"/>
</dbReference>
<keyword evidence="1" id="KW-0249">Electron transport</keyword>
<feature type="transmembrane region" description="Helical" evidence="2">
    <location>
        <begin position="642"/>
        <end position="662"/>
    </location>
</feature>
<dbReference type="Pfam" id="PF22085">
    <property type="entry name" value="NorB_cytochrome_c-like"/>
    <property type="match status" value="1"/>
</dbReference>
<evidence type="ECO:0000256" key="2">
    <source>
        <dbReference type="SAM" id="Phobius"/>
    </source>
</evidence>
<feature type="transmembrane region" description="Helical" evidence="2">
    <location>
        <begin position="683"/>
        <end position="704"/>
    </location>
</feature>
<accession>A0A286RJX6</accession>
<dbReference type="GO" id="GO:0004129">
    <property type="term" value="F:cytochrome-c oxidase activity"/>
    <property type="evidence" value="ECO:0007669"/>
    <property type="project" value="InterPro"/>
</dbReference>
<sequence length="760" mass="85688">MSTKGLRNAAIVSFVVSMAILFVGGYFAKDHVPPIPTKVVVGEKILADKDAILRGQDVYQRYGLMDHGSIWGHGSLRGMDFSAYTLHLMGYLVRNYHLAKGEPSQDLWKQLPPSPRKELDEVDMTVIRELKENRYQPDTGTLVLTPAQAYAFEQLLHFWDRTFAEGDPHYGFLPNAIPTAEERKDLATFFFWTAWAAVTNRPGLNYSYTNNWPSDITVGNRASTEALVYSIFSVLALFVVLGLVVYIVHRYQFFYGESQAVQAAYRLLEQPVTPSQRAAAKFFLVAGLLFIVQILNGGLLAHYTVHPGRFYIELVGQMYPYSWAKTWHLQLAILWIALSWMGTAIYLAPLVGGREPPGQRALVNVLFVAALVVAVGSLVGEVLGIKGYLSRLGGNLWFWLGHQGWEYLELGRLWQILLFAGLIFWLIVVYRGIAPGLLPRSNGTSSDPEEKDRRALITFYVLSAVFVVLFFGFGLAYGRGTHITIADYWRWFVVHIWVESIFEFFGVGVISLFLVTLGLVTASSALRVAYLTAILVFLSGIPGTAHHYFWYGGPSFWLAIGGVFSSLEPVPLILLVVRAWMEYKSIREAGQEFPYRWPLYFLTASSFWNFLGAGVFGFIINLPIINYYEHATYLTSNHGHTALFGVYGMLAIAVILFSWRGLTENKAWNDRILQISFWGLNGGLFLMFLTGLLPIGVMQVWHAYDNGFWWGRSAAFYELPIIQTLGNLRIIPDTIIIVVGALPLLYFLITTYPRLRKVEG</sequence>
<proteinExistence type="predicted"/>
<dbReference type="EC" id="1.7.2.5" evidence="4"/>
<feature type="transmembrane region" description="Helical" evidence="2">
    <location>
        <begin position="455"/>
        <end position="476"/>
    </location>
</feature>
<dbReference type="Pfam" id="PF00115">
    <property type="entry name" value="COX1"/>
    <property type="match status" value="1"/>
</dbReference>
<feature type="transmembrane region" description="Helical" evidence="2">
    <location>
        <begin position="528"/>
        <end position="550"/>
    </location>
</feature>
<dbReference type="GO" id="GO:0016020">
    <property type="term" value="C:membrane"/>
    <property type="evidence" value="ECO:0007669"/>
    <property type="project" value="InterPro"/>
</dbReference>
<dbReference type="InterPro" id="IPR036927">
    <property type="entry name" value="Cyt_c_oxase-like_su1_sf"/>
</dbReference>
<keyword evidence="2" id="KW-0472">Membrane</keyword>
<feature type="transmembrane region" description="Helical" evidence="2">
    <location>
        <begin position="226"/>
        <end position="248"/>
    </location>
</feature>
<feature type="transmembrane region" description="Helical" evidence="2">
    <location>
        <begin position="597"/>
        <end position="622"/>
    </location>
</feature>
<dbReference type="AlphaFoldDB" id="A0A286RJX6"/>
<organism evidence="4 5">
    <name type="scientific">Thermogutta terrifontis</name>
    <dbReference type="NCBI Taxonomy" id="1331910"/>
    <lineage>
        <taxon>Bacteria</taxon>
        <taxon>Pseudomonadati</taxon>
        <taxon>Planctomycetota</taxon>
        <taxon>Planctomycetia</taxon>
        <taxon>Pirellulales</taxon>
        <taxon>Thermoguttaceae</taxon>
        <taxon>Thermogutta</taxon>
    </lineage>
</organism>
<evidence type="ECO:0000313" key="5">
    <source>
        <dbReference type="Proteomes" id="UP000215086"/>
    </source>
</evidence>
<keyword evidence="2" id="KW-0812">Transmembrane</keyword>
<keyword evidence="1" id="KW-0813">Transport</keyword>
<name>A0A286RJX6_9BACT</name>
<feature type="transmembrane region" description="Helical" evidence="2">
    <location>
        <begin position="9"/>
        <end position="28"/>
    </location>
</feature>
<feature type="transmembrane region" description="Helical" evidence="2">
    <location>
        <begin position="282"/>
        <end position="305"/>
    </location>
</feature>
<dbReference type="Gene3D" id="1.20.210.10">
    <property type="entry name" value="Cytochrome c oxidase-like, subunit I domain"/>
    <property type="match status" value="1"/>
</dbReference>
<evidence type="ECO:0000313" key="4">
    <source>
        <dbReference type="EMBL" id="ASV76246.1"/>
    </source>
</evidence>
<dbReference type="PANTHER" id="PTHR10422:SF38">
    <property type="entry name" value="CYTOCHROME B SUBUNIT OF NITRIC OXIDE REDUCTASE"/>
    <property type="match status" value="1"/>
</dbReference>
<evidence type="ECO:0000259" key="3">
    <source>
        <dbReference type="PROSITE" id="PS50855"/>
    </source>
</evidence>
<dbReference type="EMBL" id="CP018477">
    <property type="protein sequence ID" value="ASV76246.1"/>
    <property type="molecule type" value="Genomic_DNA"/>
</dbReference>
<dbReference type="GO" id="GO:0009060">
    <property type="term" value="P:aerobic respiration"/>
    <property type="evidence" value="ECO:0007669"/>
    <property type="project" value="InterPro"/>
</dbReference>
<feature type="domain" description="Cytochrome oxidase subunit I profile" evidence="3">
    <location>
        <begin position="327"/>
        <end position="689"/>
    </location>
</feature>